<gene>
    <name evidence="1" type="ORF">Ddye_022653</name>
</gene>
<dbReference type="EMBL" id="JANJYI010000007">
    <property type="protein sequence ID" value="KAK2640890.1"/>
    <property type="molecule type" value="Genomic_DNA"/>
</dbReference>
<evidence type="ECO:0000313" key="2">
    <source>
        <dbReference type="Proteomes" id="UP001280121"/>
    </source>
</evidence>
<protein>
    <submittedName>
        <fullName evidence="1">Uncharacterized protein</fullName>
    </submittedName>
</protein>
<dbReference type="AlphaFoldDB" id="A0AAD9WSL0"/>
<dbReference type="PANTHER" id="PTHR33116:SF86">
    <property type="entry name" value="REVERSE TRANSCRIPTASE DOMAIN-CONTAINING PROTEIN"/>
    <property type="match status" value="1"/>
</dbReference>
<dbReference type="Proteomes" id="UP001280121">
    <property type="component" value="Unassembled WGS sequence"/>
</dbReference>
<sequence length="240" mass="27270">MDLNSTVITLIPKWIVCGAILRDRGEKIISRWQEDSCQGSSPVHSIPTYATRLFQHPKGLTAEIQRLSVRFWWWGNENKRKIHWGTWKNLCKVKTDGGLGFYDLENFNRSLLAKQGWRIIKNLDSLTSRTLKGCYFPNSSLLAAGKTCVGSFIWNSLIWGKGILDKGLRWRLGNGTSIRIYKDKWVSRPNTFKILSPPSLGVDTAVDRLLSPSGGWDMQVLKQNFLVCDIDAMLEIPSRG</sequence>
<name>A0AAD9WSL0_9ROSI</name>
<keyword evidence="2" id="KW-1185">Reference proteome</keyword>
<organism evidence="1 2">
    <name type="scientific">Dipteronia dyeriana</name>
    <dbReference type="NCBI Taxonomy" id="168575"/>
    <lineage>
        <taxon>Eukaryota</taxon>
        <taxon>Viridiplantae</taxon>
        <taxon>Streptophyta</taxon>
        <taxon>Embryophyta</taxon>
        <taxon>Tracheophyta</taxon>
        <taxon>Spermatophyta</taxon>
        <taxon>Magnoliopsida</taxon>
        <taxon>eudicotyledons</taxon>
        <taxon>Gunneridae</taxon>
        <taxon>Pentapetalae</taxon>
        <taxon>rosids</taxon>
        <taxon>malvids</taxon>
        <taxon>Sapindales</taxon>
        <taxon>Sapindaceae</taxon>
        <taxon>Hippocastanoideae</taxon>
        <taxon>Acereae</taxon>
        <taxon>Dipteronia</taxon>
    </lineage>
</organism>
<comment type="caution">
    <text evidence="1">The sequence shown here is derived from an EMBL/GenBank/DDBJ whole genome shotgun (WGS) entry which is preliminary data.</text>
</comment>
<evidence type="ECO:0000313" key="1">
    <source>
        <dbReference type="EMBL" id="KAK2640890.1"/>
    </source>
</evidence>
<proteinExistence type="predicted"/>
<reference evidence="1" key="1">
    <citation type="journal article" date="2023" name="Plant J.">
        <title>Genome sequences and population genomics provide insights into the demographic history, inbreeding, and mutation load of two 'living fossil' tree species of Dipteronia.</title>
        <authorList>
            <person name="Feng Y."/>
            <person name="Comes H.P."/>
            <person name="Chen J."/>
            <person name="Zhu S."/>
            <person name="Lu R."/>
            <person name="Zhang X."/>
            <person name="Li P."/>
            <person name="Qiu J."/>
            <person name="Olsen K.M."/>
            <person name="Qiu Y."/>
        </authorList>
    </citation>
    <scope>NUCLEOTIDE SEQUENCE</scope>
    <source>
        <strain evidence="1">KIB01</strain>
    </source>
</reference>
<dbReference type="PANTHER" id="PTHR33116">
    <property type="entry name" value="REVERSE TRANSCRIPTASE ZINC-BINDING DOMAIN-CONTAINING PROTEIN-RELATED-RELATED"/>
    <property type="match status" value="1"/>
</dbReference>
<accession>A0AAD9WSL0</accession>